<reference evidence="4" key="1">
    <citation type="journal article" date="2014" name="Environ. Microbiol.">
        <title>Comparative genomics of the marine bacterial genus Glaciecola reveals the high degree of genomic diversity and genomic characteristic for cold adaptation.</title>
        <authorList>
            <person name="Qin Q.L."/>
            <person name="Xie B.B."/>
            <person name="Yu Y."/>
            <person name="Shu Y.L."/>
            <person name="Rong J.C."/>
            <person name="Zhang Y.J."/>
            <person name="Zhao D.L."/>
            <person name="Chen X.L."/>
            <person name="Zhang X.Y."/>
            <person name="Chen B."/>
            <person name="Zhou B.C."/>
            <person name="Zhang Y.Z."/>
        </authorList>
    </citation>
    <scope>NUCLEOTIDE SEQUENCE [LARGE SCALE GENOMIC DNA]</scope>
    <source>
        <strain evidence="4">LMG 21857</strain>
    </source>
</reference>
<dbReference type="Proteomes" id="UP000006322">
    <property type="component" value="Unassembled WGS sequence"/>
</dbReference>
<feature type="domain" description="Glycosyltransferase subfamily 4-like N-terminal" evidence="2">
    <location>
        <begin position="16"/>
        <end position="178"/>
    </location>
</feature>
<feature type="domain" description="Glycosyl transferase family 1" evidence="1">
    <location>
        <begin position="203"/>
        <end position="312"/>
    </location>
</feature>
<dbReference type="GO" id="GO:0016757">
    <property type="term" value="F:glycosyltransferase activity"/>
    <property type="evidence" value="ECO:0007669"/>
    <property type="project" value="UniProtKB-KW"/>
</dbReference>
<dbReference type="OrthoDB" id="9768937at2"/>
<comment type="caution">
    <text evidence="3">The sequence shown here is derived from an EMBL/GenBank/DDBJ whole genome shotgun (WGS) entry which is preliminary data.</text>
</comment>
<organism evidence="3 4">
    <name type="scientific">Paraglaciecola polaris LMG 21857</name>
    <dbReference type="NCBI Taxonomy" id="1129793"/>
    <lineage>
        <taxon>Bacteria</taxon>
        <taxon>Pseudomonadati</taxon>
        <taxon>Pseudomonadota</taxon>
        <taxon>Gammaproteobacteria</taxon>
        <taxon>Alteromonadales</taxon>
        <taxon>Alteromonadaceae</taxon>
        <taxon>Paraglaciecola</taxon>
    </lineage>
</organism>
<evidence type="ECO:0000313" key="4">
    <source>
        <dbReference type="Proteomes" id="UP000006322"/>
    </source>
</evidence>
<sequence length="368" mass="41276">MGTVCIIGARNVPNFIGGIETVCAQLYPQLKGITPEYSYTLFTRVKPINKADQQYAGLTLKYIPTIDISGMETLLHTLFAIIYARLFVHPQIMHLHGIGPGFFAPLSRLFGFKTVVTHHAVDYERPKWGRLGRAFLIQGERNACRYAHRVICVSQALKNDLDKRFAKNSQRYVTIRNGGSLDFTQHLDERNILAEFSLTSAGYILAVGRLEQTKAFHELIAAYLQIEQPVKKLVICGVGIHAEQYVKDLTKNASENIIFAGFQSGERLKTLYANAALFMHPSHMEGFCLVVSEALSAGVPIALSDIPPHREFKLPEQCFFNIGDIAAMKDILQQDDFSAYQSPQAFEHQSLNTWLVSAEKHKALYQAL</sequence>
<accession>K7A760</accession>
<proteinExistence type="predicted"/>
<dbReference type="PANTHER" id="PTHR46401">
    <property type="entry name" value="GLYCOSYLTRANSFERASE WBBK-RELATED"/>
    <property type="match status" value="1"/>
</dbReference>
<evidence type="ECO:0000313" key="3">
    <source>
        <dbReference type="EMBL" id="GAC31270.1"/>
    </source>
</evidence>
<gene>
    <name evidence="3" type="primary">wbpY</name>
    <name evidence="3" type="ORF">GPLA_0351</name>
</gene>
<evidence type="ECO:0000259" key="2">
    <source>
        <dbReference type="Pfam" id="PF13439"/>
    </source>
</evidence>
<dbReference type="EC" id="2.4.1.-" evidence="3"/>
<keyword evidence="3" id="KW-0808">Transferase</keyword>
<dbReference type="Pfam" id="PF00534">
    <property type="entry name" value="Glycos_transf_1"/>
    <property type="match status" value="1"/>
</dbReference>
<dbReference type="CDD" id="cd03801">
    <property type="entry name" value="GT4_PimA-like"/>
    <property type="match status" value="1"/>
</dbReference>
<evidence type="ECO:0000259" key="1">
    <source>
        <dbReference type="Pfam" id="PF00534"/>
    </source>
</evidence>
<dbReference type="Pfam" id="PF13439">
    <property type="entry name" value="Glyco_transf_4"/>
    <property type="match status" value="1"/>
</dbReference>
<dbReference type="PANTHER" id="PTHR46401:SF8">
    <property type="entry name" value="BLL6006 PROTEIN"/>
    <property type="match status" value="1"/>
</dbReference>
<keyword evidence="3" id="KW-0328">Glycosyltransferase</keyword>
<dbReference type="SUPFAM" id="SSF53756">
    <property type="entry name" value="UDP-Glycosyltransferase/glycogen phosphorylase"/>
    <property type="match status" value="1"/>
</dbReference>
<dbReference type="RefSeq" id="WP_007103076.1">
    <property type="nucleotide sequence ID" value="NZ_BAER01000015.1"/>
</dbReference>
<name>K7A760_9ALTE</name>
<dbReference type="AlphaFoldDB" id="K7A760"/>
<dbReference type="EMBL" id="BAER01000015">
    <property type="protein sequence ID" value="GAC31270.1"/>
    <property type="molecule type" value="Genomic_DNA"/>
</dbReference>
<keyword evidence="4" id="KW-1185">Reference proteome</keyword>
<dbReference type="STRING" id="1129793.GPLA_0351"/>
<protein>
    <submittedName>
        <fullName evidence="3">Alpha-1,3-rhamnosyltransferase</fullName>
        <ecNumber evidence="3">2.4.1.-</ecNumber>
    </submittedName>
</protein>
<dbReference type="InterPro" id="IPR001296">
    <property type="entry name" value="Glyco_trans_1"/>
</dbReference>
<dbReference type="Gene3D" id="3.40.50.2000">
    <property type="entry name" value="Glycogen Phosphorylase B"/>
    <property type="match status" value="2"/>
</dbReference>
<dbReference type="InterPro" id="IPR028098">
    <property type="entry name" value="Glyco_trans_4-like_N"/>
</dbReference>